<keyword evidence="1" id="KW-0472">Membrane</keyword>
<proteinExistence type="predicted"/>
<feature type="transmembrane region" description="Helical" evidence="1">
    <location>
        <begin position="32"/>
        <end position="50"/>
    </location>
</feature>
<dbReference type="Proteomes" id="UP000663088">
    <property type="component" value="Chromosome"/>
</dbReference>
<dbReference type="RefSeq" id="WP_206847385.1">
    <property type="nucleotide sequence ID" value="NZ_CP065956.1"/>
</dbReference>
<evidence type="ECO:0000256" key="1">
    <source>
        <dbReference type="SAM" id="Phobius"/>
    </source>
</evidence>
<accession>A0ABX7PW82</accession>
<feature type="transmembrane region" description="Helical" evidence="1">
    <location>
        <begin position="6"/>
        <end position="25"/>
    </location>
</feature>
<organism evidence="2 3">
    <name type="scientific">Candidatus Methylacidiphilum infernorum</name>
    <dbReference type="NCBI Taxonomy" id="511746"/>
    <lineage>
        <taxon>Bacteria</taxon>
        <taxon>Pseudomonadati</taxon>
        <taxon>Verrucomicrobiota</taxon>
        <taxon>Methylacidiphilae</taxon>
        <taxon>Methylacidiphilales</taxon>
        <taxon>Methylacidiphilaceae</taxon>
        <taxon>Methylacidiphilum (ex Ratnadevi et al. 2023)</taxon>
    </lineage>
</organism>
<protein>
    <submittedName>
        <fullName evidence="2">Uncharacterized protein</fullName>
    </submittedName>
</protein>
<keyword evidence="3" id="KW-1185">Reference proteome</keyword>
<evidence type="ECO:0000313" key="2">
    <source>
        <dbReference type="EMBL" id="QSR86933.1"/>
    </source>
</evidence>
<sequence length="114" mass="12377">MEKSSLCLIFYGIALILLGLVGYLSNPKKAKTSLFSGSGMGIITIILGFFSKLALALVLSLVLISLFSLMLLWRAAISWRLVAAGNKSKLFVASLLSLMLLLSLFVLGYLYSVR</sequence>
<feature type="transmembrane region" description="Helical" evidence="1">
    <location>
        <begin position="56"/>
        <end position="77"/>
    </location>
</feature>
<reference evidence="2 3" key="1">
    <citation type="submission" date="2020-12" db="EMBL/GenBank/DDBJ databases">
        <authorList>
            <person name="Awala S.I."/>
            <person name="Gwak J.-H."/>
            <person name="Kim S.-J."/>
            <person name="Rhee S.-K."/>
        </authorList>
    </citation>
    <scope>NUCLEOTIDE SEQUENCE [LARGE SCALE GENOMIC DNA]</scope>
    <source>
        <strain evidence="2 3">IT5</strain>
    </source>
</reference>
<evidence type="ECO:0000313" key="3">
    <source>
        <dbReference type="Proteomes" id="UP000663088"/>
    </source>
</evidence>
<name>A0ABX7PW82_9BACT</name>
<keyword evidence="1" id="KW-0812">Transmembrane</keyword>
<keyword evidence="1" id="KW-1133">Transmembrane helix</keyword>
<dbReference type="EMBL" id="CP065956">
    <property type="protein sequence ID" value="QSR86933.1"/>
    <property type="molecule type" value="Genomic_DNA"/>
</dbReference>
<feature type="transmembrane region" description="Helical" evidence="1">
    <location>
        <begin position="89"/>
        <end position="111"/>
    </location>
</feature>
<gene>
    <name evidence="2" type="ORF">EM20IM_00735</name>
</gene>